<dbReference type="PANTHER" id="PTHR46558">
    <property type="entry name" value="TRACRIPTIONAL REGULATORY PROTEIN-RELATED-RELATED"/>
    <property type="match status" value="1"/>
</dbReference>
<dbReference type="CDD" id="cd00093">
    <property type="entry name" value="HTH_XRE"/>
    <property type="match status" value="1"/>
</dbReference>
<evidence type="ECO:0000256" key="1">
    <source>
        <dbReference type="ARBA" id="ARBA00023125"/>
    </source>
</evidence>
<proteinExistence type="predicted"/>
<dbReference type="PROSITE" id="PS50943">
    <property type="entry name" value="HTH_CROC1"/>
    <property type="match status" value="1"/>
</dbReference>
<name>A0AA94WRM1_9BACI</name>
<dbReference type="Gene3D" id="1.10.260.40">
    <property type="entry name" value="lambda repressor-like DNA-binding domains"/>
    <property type="match status" value="1"/>
</dbReference>
<dbReference type="GO" id="GO:0003677">
    <property type="term" value="F:DNA binding"/>
    <property type="evidence" value="ECO:0007669"/>
    <property type="project" value="UniProtKB-KW"/>
</dbReference>
<dbReference type="AlphaFoldDB" id="A0AA94WRM1"/>
<dbReference type="SUPFAM" id="SSF47413">
    <property type="entry name" value="lambda repressor-like DNA-binding domains"/>
    <property type="match status" value="1"/>
</dbReference>
<dbReference type="InterPro" id="IPR010982">
    <property type="entry name" value="Lambda_DNA-bd_dom_sf"/>
</dbReference>
<evidence type="ECO:0000259" key="2">
    <source>
        <dbReference type="PROSITE" id="PS50943"/>
    </source>
</evidence>
<evidence type="ECO:0000313" key="3">
    <source>
        <dbReference type="EMBL" id="TYS61343.1"/>
    </source>
</evidence>
<accession>A0AA94WRM1</accession>
<dbReference type="Proteomes" id="UP000323393">
    <property type="component" value="Unassembled WGS sequence"/>
</dbReference>
<organism evidence="3 4">
    <name type="scientific">Sutcliffiella horikoshii</name>
    <dbReference type="NCBI Taxonomy" id="79883"/>
    <lineage>
        <taxon>Bacteria</taxon>
        <taxon>Bacillati</taxon>
        <taxon>Bacillota</taxon>
        <taxon>Bacilli</taxon>
        <taxon>Bacillales</taxon>
        <taxon>Bacillaceae</taxon>
        <taxon>Sutcliffiella</taxon>
    </lineage>
</organism>
<protein>
    <submittedName>
        <fullName evidence="3">Helix-turn-helix transcriptional regulator</fullName>
    </submittedName>
</protein>
<reference evidence="3 4" key="1">
    <citation type="submission" date="2019-08" db="EMBL/GenBank/DDBJ databases">
        <title>Bacillus genomes from the desert of Cuatro Cienegas, Coahuila.</title>
        <authorList>
            <person name="Olmedo-Alvarez G."/>
        </authorList>
    </citation>
    <scope>NUCLEOTIDE SEQUENCE [LARGE SCALE GENOMIC DNA]</scope>
    <source>
        <strain evidence="3 4">CH88_3T</strain>
    </source>
</reference>
<evidence type="ECO:0000313" key="4">
    <source>
        <dbReference type="Proteomes" id="UP000323393"/>
    </source>
</evidence>
<dbReference type="SMART" id="SM00530">
    <property type="entry name" value="HTH_XRE"/>
    <property type="match status" value="1"/>
</dbReference>
<keyword evidence="1" id="KW-0238">DNA-binding</keyword>
<feature type="domain" description="HTH cro/C1-type" evidence="2">
    <location>
        <begin position="7"/>
        <end position="61"/>
    </location>
</feature>
<dbReference type="InterPro" id="IPR001387">
    <property type="entry name" value="Cro/C1-type_HTH"/>
</dbReference>
<gene>
    <name evidence="3" type="ORF">FZC74_03435</name>
</gene>
<sequence>MKLGEQIRTIRNKENLSQEQLGQKMDVTRQAIYKRESGKGYPDIQNLIKLSELFEISIDELIKGASSYQSKIKVKGGTGMFSNRNF</sequence>
<dbReference type="Pfam" id="PF01381">
    <property type="entry name" value="HTH_3"/>
    <property type="match status" value="1"/>
</dbReference>
<dbReference type="PANTHER" id="PTHR46558:SF15">
    <property type="entry name" value="HELIX-TURN-HELIX DOMAIN PROTEIN"/>
    <property type="match status" value="1"/>
</dbReference>
<comment type="caution">
    <text evidence="3">The sequence shown here is derived from an EMBL/GenBank/DDBJ whole genome shotgun (WGS) entry which is preliminary data.</text>
</comment>
<dbReference type="EMBL" id="VTEU01000001">
    <property type="protein sequence ID" value="TYS61343.1"/>
    <property type="molecule type" value="Genomic_DNA"/>
</dbReference>
<dbReference type="RefSeq" id="WP_148964928.1">
    <property type="nucleotide sequence ID" value="NZ_VTEU01000001.1"/>
</dbReference>